<dbReference type="Proteomes" id="UP000274350">
    <property type="component" value="Chromosome"/>
</dbReference>
<dbReference type="Gene3D" id="3.40.50.2300">
    <property type="match status" value="1"/>
</dbReference>
<dbReference type="PANTHER" id="PTHR43214:SF43">
    <property type="entry name" value="TWO-COMPONENT RESPONSE REGULATOR"/>
    <property type="match status" value="1"/>
</dbReference>
<evidence type="ECO:0000313" key="4">
    <source>
        <dbReference type="EMBL" id="QJQ07482.1"/>
    </source>
</evidence>
<keyword evidence="1" id="KW-0238">DNA-binding</keyword>
<dbReference type="GO" id="GO:0000160">
    <property type="term" value="P:phosphorelay signal transduction system"/>
    <property type="evidence" value="ECO:0007669"/>
    <property type="project" value="InterPro"/>
</dbReference>
<dbReference type="InterPro" id="IPR058245">
    <property type="entry name" value="NreC/VraR/RcsB-like_REC"/>
</dbReference>
<dbReference type="GO" id="GO:0003677">
    <property type="term" value="F:DNA binding"/>
    <property type="evidence" value="ECO:0007669"/>
    <property type="project" value="UniProtKB-KW"/>
</dbReference>
<feature type="modified residue" description="4-aspartylphosphate" evidence="2">
    <location>
        <position position="53"/>
    </location>
</feature>
<evidence type="ECO:0000256" key="1">
    <source>
        <dbReference type="ARBA" id="ARBA00023125"/>
    </source>
</evidence>
<organism evidence="4 5">
    <name type="scientific">Undibacterium piscinae</name>
    <dbReference type="NCBI Taxonomy" id="2495591"/>
    <lineage>
        <taxon>Bacteria</taxon>
        <taxon>Pseudomonadati</taxon>
        <taxon>Pseudomonadota</taxon>
        <taxon>Betaproteobacteria</taxon>
        <taxon>Burkholderiales</taxon>
        <taxon>Oxalobacteraceae</taxon>
        <taxon>Undibacterium</taxon>
    </lineage>
</organism>
<accession>A0A6M4A7Z4</accession>
<dbReference type="CDD" id="cd17535">
    <property type="entry name" value="REC_NarL-like"/>
    <property type="match status" value="1"/>
</dbReference>
<dbReference type="Pfam" id="PF00072">
    <property type="entry name" value="Response_reg"/>
    <property type="match status" value="1"/>
</dbReference>
<dbReference type="InterPro" id="IPR011006">
    <property type="entry name" value="CheY-like_superfamily"/>
</dbReference>
<dbReference type="KEGG" id="upi:EJG51_018595"/>
<dbReference type="InterPro" id="IPR039420">
    <property type="entry name" value="WalR-like"/>
</dbReference>
<feature type="domain" description="Response regulatory" evidence="3">
    <location>
        <begin position="2"/>
        <end position="118"/>
    </location>
</feature>
<dbReference type="InterPro" id="IPR001789">
    <property type="entry name" value="Sig_transdc_resp-reg_receiver"/>
</dbReference>
<evidence type="ECO:0000259" key="3">
    <source>
        <dbReference type="PROSITE" id="PS50110"/>
    </source>
</evidence>
<dbReference type="SUPFAM" id="SSF52172">
    <property type="entry name" value="CheY-like"/>
    <property type="match status" value="1"/>
</dbReference>
<name>A0A6M4A7Z4_9BURK</name>
<evidence type="ECO:0000256" key="2">
    <source>
        <dbReference type="PROSITE-ProRule" id="PRU00169"/>
    </source>
</evidence>
<keyword evidence="5" id="KW-1185">Reference proteome</keyword>
<gene>
    <name evidence="4" type="ORF">EJG51_018595</name>
</gene>
<dbReference type="SMART" id="SM00448">
    <property type="entry name" value="REC"/>
    <property type="match status" value="1"/>
</dbReference>
<dbReference type="AlphaFoldDB" id="A0A6M4A7Z4"/>
<dbReference type="PROSITE" id="PS50110">
    <property type="entry name" value="RESPONSE_REGULATORY"/>
    <property type="match status" value="1"/>
</dbReference>
<proteinExistence type="predicted"/>
<dbReference type="OrthoDB" id="8562345at2"/>
<dbReference type="PANTHER" id="PTHR43214">
    <property type="entry name" value="TWO-COMPONENT RESPONSE REGULATOR"/>
    <property type="match status" value="1"/>
</dbReference>
<dbReference type="EMBL" id="CP051152">
    <property type="protein sequence ID" value="QJQ07482.1"/>
    <property type="molecule type" value="Genomic_DNA"/>
</dbReference>
<reference evidence="4 5" key="1">
    <citation type="journal article" date="2019" name="Int. J. Syst. Evol. Microbiol.">
        <title>Undibacterium piscinae sp. nov., isolated from Korean shiner intestine.</title>
        <authorList>
            <person name="Lee S.Y."/>
            <person name="Kang W."/>
            <person name="Kim P.S."/>
            <person name="Kim H.S."/>
            <person name="Sung H."/>
            <person name="Shin N.R."/>
            <person name="Whon T.W."/>
            <person name="Yun J.H."/>
            <person name="Lee J.Y."/>
            <person name="Lee J.Y."/>
            <person name="Jung M.J."/>
            <person name="Jeong Y.S."/>
            <person name="Tak E.J."/>
            <person name="Han J.E."/>
            <person name="Hyun D.W."/>
            <person name="Kang M.S."/>
            <person name="Lee K.E."/>
            <person name="Lee B.H."/>
            <person name="Bae J.W."/>
        </authorList>
    </citation>
    <scope>NUCLEOTIDE SEQUENCE [LARGE SCALE GENOMIC DNA]</scope>
    <source>
        <strain evidence="4 5">S11R28</strain>
    </source>
</reference>
<evidence type="ECO:0000313" key="5">
    <source>
        <dbReference type="Proteomes" id="UP000274350"/>
    </source>
</evidence>
<sequence>MNLFIVEDSPYIQNRLIRFVEELPDVRVVGVAGDISSAYNAILDADADAMILDVQLSDGNGLHLLKNIKQNKPGIKVVVLTNHSTDANRLQALRAGADDFLDKSTDFEQIPQILHDWQQPAQIQNLN</sequence>
<protein>
    <submittedName>
        <fullName evidence="4">Response regulator transcription factor</fullName>
    </submittedName>
</protein>
<keyword evidence="2" id="KW-0597">Phosphoprotein</keyword>